<dbReference type="InterPro" id="IPR019786">
    <property type="entry name" value="Zinc_finger_PHD-type_CS"/>
</dbReference>
<organism evidence="14 15">
    <name type="scientific">Mycena metata</name>
    <dbReference type="NCBI Taxonomy" id="1033252"/>
    <lineage>
        <taxon>Eukaryota</taxon>
        <taxon>Fungi</taxon>
        <taxon>Dikarya</taxon>
        <taxon>Basidiomycota</taxon>
        <taxon>Agaricomycotina</taxon>
        <taxon>Agaricomycetes</taxon>
        <taxon>Agaricomycetidae</taxon>
        <taxon>Agaricales</taxon>
        <taxon>Marasmiineae</taxon>
        <taxon>Mycenaceae</taxon>
        <taxon>Mycena</taxon>
    </lineage>
</organism>
<keyword evidence="4 10" id="KW-0863">Zinc-finger</keyword>
<feature type="binding site" evidence="9">
    <location>
        <position position="359"/>
    </location>
    <ligand>
        <name>Zn(2+)</name>
        <dbReference type="ChEBI" id="CHEBI:29105"/>
        <label>2</label>
    </ligand>
</feature>
<keyword evidence="15" id="KW-1185">Reference proteome</keyword>
<dbReference type="SMART" id="SM01408">
    <property type="entry name" value="ING"/>
    <property type="match status" value="1"/>
</dbReference>
<feature type="compositionally biased region" description="Basic residues" evidence="12">
    <location>
        <begin position="1"/>
        <end position="11"/>
    </location>
</feature>
<sequence>MSTRSRKRRHTQAFPEDEELDGGNQKYVESTGQDRLDKEREVWDAFKDEHVEVFDLSSSLWRRFDLVRELDQQDARTTASLLNSFTKYVHLRRTLVQPPTPVDPPVAETEETLENSALTNTELAENTELTENPALTENAELTENSEPPAEDPPQLPIENPTTDPDEPTPPANGTENVVENGTSSSNKPPAAPPPLNADRLNNSRELLATIAKLAEVSIRDREEKVNLTLAACDSVERSIRLIDQAIQEQEHAISLGARPGTRLAPILLPELVMPRWSKPARVTLSPDLDDALGGGENKAPAPSQQRRKKSKKGRKKDPVPNEAVVPPPRPKPPHIPNPDPNEPRYCYCDQVSFGEMIACDDPRCTREWFHLICTGLPTAPEGRKKWFCDECTQRKNQKRNR</sequence>
<keyword evidence="3 9" id="KW-0479">Metal-binding</keyword>
<evidence type="ECO:0000256" key="5">
    <source>
        <dbReference type="ARBA" id="ARBA00022833"/>
    </source>
</evidence>
<dbReference type="PANTHER" id="PTHR10333">
    <property type="entry name" value="INHIBITOR OF GROWTH PROTEIN"/>
    <property type="match status" value="1"/>
</dbReference>
<feature type="domain" description="PHD-type" evidence="13">
    <location>
        <begin position="343"/>
        <end position="394"/>
    </location>
</feature>
<comment type="similarity">
    <text evidence="2 11">Belongs to the ING family.</text>
</comment>
<dbReference type="InterPro" id="IPR013083">
    <property type="entry name" value="Znf_RING/FYVE/PHD"/>
</dbReference>
<feature type="compositionally biased region" description="Polar residues" evidence="12">
    <location>
        <begin position="171"/>
        <end position="187"/>
    </location>
</feature>
<evidence type="ECO:0000256" key="10">
    <source>
        <dbReference type="PROSITE-ProRule" id="PRU00146"/>
    </source>
</evidence>
<keyword evidence="7 11" id="KW-0539">Nucleus</keyword>
<dbReference type="PROSITE" id="PS01359">
    <property type="entry name" value="ZF_PHD_1"/>
    <property type="match status" value="1"/>
</dbReference>
<dbReference type="SMART" id="SM00249">
    <property type="entry name" value="PHD"/>
    <property type="match status" value="1"/>
</dbReference>
<dbReference type="InterPro" id="IPR019787">
    <property type="entry name" value="Znf_PHD-finger"/>
</dbReference>
<feature type="site" description="Histone H3K4me3 binding" evidence="8">
    <location>
        <position position="356"/>
    </location>
</feature>
<dbReference type="GO" id="GO:0005634">
    <property type="term" value="C:nucleus"/>
    <property type="evidence" value="ECO:0007669"/>
    <property type="project" value="UniProtKB-SubCell"/>
</dbReference>
<evidence type="ECO:0000259" key="13">
    <source>
        <dbReference type="PROSITE" id="PS50016"/>
    </source>
</evidence>
<comment type="subcellular location">
    <subcellularLocation>
        <location evidence="1 11">Nucleus</location>
    </subcellularLocation>
</comment>
<feature type="site" description="Histone H3K4me3 binding" evidence="8">
    <location>
        <position position="345"/>
    </location>
</feature>
<dbReference type="SUPFAM" id="SSF57903">
    <property type="entry name" value="FYVE/PHD zinc finger"/>
    <property type="match status" value="1"/>
</dbReference>
<evidence type="ECO:0000256" key="8">
    <source>
        <dbReference type="PIRSR" id="PIRSR628651-50"/>
    </source>
</evidence>
<feature type="binding site" evidence="9">
    <location>
        <position position="373"/>
    </location>
    <ligand>
        <name>Zn(2+)</name>
        <dbReference type="ChEBI" id="CHEBI:29105"/>
        <label>1</label>
    </ligand>
</feature>
<dbReference type="Gene3D" id="3.30.40.10">
    <property type="entry name" value="Zinc/RING finger domain, C3HC4 (zinc finger)"/>
    <property type="match status" value="1"/>
</dbReference>
<evidence type="ECO:0000256" key="9">
    <source>
        <dbReference type="PIRSR" id="PIRSR628651-51"/>
    </source>
</evidence>
<dbReference type="EMBL" id="JARKIB010000015">
    <property type="protein sequence ID" value="KAJ7771879.1"/>
    <property type="molecule type" value="Genomic_DNA"/>
</dbReference>
<feature type="binding site" evidence="9">
    <location>
        <position position="346"/>
    </location>
    <ligand>
        <name>Zn(2+)</name>
        <dbReference type="ChEBI" id="CHEBI:29105"/>
        <label>1</label>
    </ligand>
</feature>
<evidence type="ECO:0000256" key="12">
    <source>
        <dbReference type="SAM" id="MobiDB-lite"/>
    </source>
</evidence>
<feature type="compositionally biased region" description="Basic residues" evidence="12">
    <location>
        <begin position="305"/>
        <end position="315"/>
    </location>
</feature>
<dbReference type="GO" id="GO:0008270">
    <property type="term" value="F:zinc ion binding"/>
    <property type="evidence" value="ECO:0007669"/>
    <property type="project" value="UniProtKB-KW"/>
</dbReference>
<dbReference type="GO" id="GO:0006355">
    <property type="term" value="P:regulation of DNA-templated transcription"/>
    <property type="evidence" value="ECO:0007669"/>
    <property type="project" value="TreeGrafter"/>
</dbReference>
<dbReference type="AlphaFoldDB" id="A0AAD7JW70"/>
<feature type="region of interest" description="Disordered" evidence="12">
    <location>
        <begin position="284"/>
        <end position="341"/>
    </location>
</feature>
<dbReference type="InterPro" id="IPR001965">
    <property type="entry name" value="Znf_PHD"/>
</dbReference>
<dbReference type="PROSITE" id="PS50016">
    <property type="entry name" value="ZF_PHD_2"/>
    <property type="match status" value="1"/>
</dbReference>
<feature type="region of interest" description="Disordered" evidence="12">
    <location>
        <begin position="96"/>
        <end position="199"/>
    </location>
</feature>
<evidence type="ECO:0000256" key="2">
    <source>
        <dbReference type="ARBA" id="ARBA00010210"/>
    </source>
</evidence>
<feature type="binding site" evidence="9">
    <location>
        <position position="370"/>
    </location>
    <ligand>
        <name>Zn(2+)</name>
        <dbReference type="ChEBI" id="CHEBI:29105"/>
        <label>1</label>
    </ligand>
</feature>
<feature type="region of interest" description="Disordered" evidence="12">
    <location>
        <begin position="1"/>
        <end position="34"/>
    </location>
</feature>
<evidence type="ECO:0000256" key="7">
    <source>
        <dbReference type="ARBA" id="ARBA00023242"/>
    </source>
</evidence>
<dbReference type="PANTHER" id="PTHR10333:SF42">
    <property type="entry name" value="INHIBITOR OF GROWTH PROTEIN 5"/>
    <property type="match status" value="1"/>
</dbReference>
<evidence type="ECO:0000313" key="14">
    <source>
        <dbReference type="EMBL" id="KAJ7771879.1"/>
    </source>
</evidence>
<feature type="binding site" evidence="9">
    <location>
        <position position="391"/>
    </location>
    <ligand>
        <name>Zn(2+)</name>
        <dbReference type="ChEBI" id="CHEBI:29105"/>
        <label>2</label>
    </ligand>
</feature>
<comment type="function">
    <text evidence="11">Component of an histone acetyltransferase complex.</text>
</comment>
<dbReference type="GO" id="GO:0000785">
    <property type="term" value="C:chromatin"/>
    <property type="evidence" value="ECO:0007669"/>
    <property type="project" value="UniProtKB-ARBA"/>
</dbReference>
<dbReference type="GO" id="GO:0006325">
    <property type="term" value="P:chromatin organization"/>
    <property type="evidence" value="ECO:0007669"/>
    <property type="project" value="UniProtKB-KW"/>
</dbReference>
<feature type="compositionally biased region" description="Low complexity" evidence="12">
    <location>
        <begin position="117"/>
        <end position="132"/>
    </location>
</feature>
<feature type="compositionally biased region" description="Polar residues" evidence="12">
    <location>
        <begin position="133"/>
        <end position="145"/>
    </location>
</feature>
<accession>A0AAD7JW70</accession>
<dbReference type="CDD" id="cd15505">
    <property type="entry name" value="PHD_ING"/>
    <property type="match status" value="1"/>
</dbReference>
<dbReference type="InterPro" id="IPR028651">
    <property type="entry name" value="ING_fam"/>
</dbReference>
<dbReference type="InterPro" id="IPR011011">
    <property type="entry name" value="Znf_FYVE_PHD"/>
</dbReference>
<feature type="binding site" evidence="9">
    <location>
        <position position="348"/>
    </location>
    <ligand>
        <name>Zn(2+)</name>
        <dbReference type="ChEBI" id="CHEBI:29105"/>
        <label>1</label>
    </ligand>
</feature>
<comment type="caution">
    <text evidence="14">The sequence shown here is derived from an EMBL/GenBank/DDBJ whole genome shotgun (WGS) entry which is preliminary data.</text>
</comment>
<dbReference type="InterPro" id="IPR024610">
    <property type="entry name" value="ING_N_histone-binding"/>
</dbReference>
<keyword evidence="5 9" id="KW-0862">Zinc</keyword>
<reference evidence="14" key="1">
    <citation type="submission" date="2023-03" db="EMBL/GenBank/DDBJ databases">
        <title>Massive genome expansion in bonnet fungi (Mycena s.s.) driven by repeated elements and novel gene families across ecological guilds.</title>
        <authorList>
            <consortium name="Lawrence Berkeley National Laboratory"/>
            <person name="Harder C.B."/>
            <person name="Miyauchi S."/>
            <person name="Viragh M."/>
            <person name="Kuo A."/>
            <person name="Thoen E."/>
            <person name="Andreopoulos B."/>
            <person name="Lu D."/>
            <person name="Skrede I."/>
            <person name="Drula E."/>
            <person name="Henrissat B."/>
            <person name="Morin E."/>
            <person name="Kohler A."/>
            <person name="Barry K."/>
            <person name="LaButti K."/>
            <person name="Morin E."/>
            <person name="Salamov A."/>
            <person name="Lipzen A."/>
            <person name="Mereny Z."/>
            <person name="Hegedus B."/>
            <person name="Baldrian P."/>
            <person name="Stursova M."/>
            <person name="Weitz H."/>
            <person name="Taylor A."/>
            <person name="Grigoriev I.V."/>
            <person name="Nagy L.G."/>
            <person name="Martin F."/>
            <person name="Kauserud H."/>
        </authorList>
    </citation>
    <scope>NUCLEOTIDE SEQUENCE</scope>
    <source>
        <strain evidence="14">CBHHK182m</strain>
    </source>
</reference>
<dbReference type="Pfam" id="PF12998">
    <property type="entry name" value="ING"/>
    <property type="match status" value="1"/>
</dbReference>
<comment type="domain">
    <text evidence="11">The PHD-type zinc finger mediates the binding to H3K4me3.</text>
</comment>
<feature type="binding site" evidence="9">
    <location>
        <position position="364"/>
    </location>
    <ligand>
        <name>Zn(2+)</name>
        <dbReference type="ChEBI" id="CHEBI:29105"/>
        <label>2</label>
    </ligand>
</feature>
<dbReference type="Proteomes" id="UP001215598">
    <property type="component" value="Unassembled WGS sequence"/>
</dbReference>
<evidence type="ECO:0000256" key="3">
    <source>
        <dbReference type="ARBA" id="ARBA00022723"/>
    </source>
</evidence>
<feature type="compositionally biased region" description="Pro residues" evidence="12">
    <location>
        <begin position="325"/>
        <end position="340"/>
    </location>
</feature>
<feature type="site" description="Histone H3K4me3 binding" evidence="8">
    <location>
        <position position="368"/>
    </location>
</feature>
<evidence type="ECO:0000256" key="6">
    <source>
        <dbReference type="ARBA" id="ARBA00022853"/>
    </source>
</evidence>
<evidence type="ECO:0000256" key="4">
    <source>
        <dbReference type="ARBA" id="ARBA00022771"/>
    </source>
</evidence>
<feature type="site" description="Histone H3K4me3 binding" evidence="8">
    <location>
        <position position="360"/>
    </location>
</feature>
<feature type="binding site" evidence="9">
    <location>
        <position position="388"/>
    </location>
    <ligand>
        <name>Zn(2+)</name>
        <dbReference type="ChEBI" id="CHEBI:29105"/>
        <label>2</label>
    </ligand>
</feature>
<protein>
    <recommendedName>
        <fullName evidence="11">Chromatin modification-related protein</fullName>
    </recommendedName>
</protein>
<evidence type="ECO:0000256" key="1">
    <source>
        <dbReference type="ARBA" id="ARBA00004123"/>
    </source>
</evidence>
<proteinExistence type="inferred from homology"/>
<keyword evidence="6 11" id="KW-0156">Chromatin regulator</keyword>
<gene>
    <name evidence="14" type="ORF">B0H16DRAFT_1515075</name>
</gene>
<evidence type="ECO:0000313" key="15">
    <source>
        <dbReference type="Proteomes" id="UP001215598"/>
    </source>
</evidence>
<evidence type="ECO:0000256" key="11">
    <source>
        <dbReference type="RuleBase" id="RU361213"/>
    </source>
</evidence>
<dbReference type="Gene3D" id="6.10.140.1740">
    <property type="match status" value="1"/>
</dbReference>
<name>A0AAD7JW70_9AGAR</name>
<comment type="subunit">
    <text evidence="11">Component of an histone acetyltransferase complex. Interacts with H3K4me3 and to a lesser extent with H3K4me2.</text>
</comment>